<dbReference type="RefSeq" id="WP_005288691.1">
    <property type="nucleotide sequence ID" value="NZ_CM000961.1"/>
</dbReference>
<dbReference type="STRING" id="585529.HMPREF0291_10923"/>
<proteinExistence type="predicted"/>
<dbReference type="EMBL" id="ACLJ02000001">
    <property type="protein sequence ID" value="EFK55665.1"/>
    <property type="molecule type" value="Genomic_DNA"/>
</dbReference>
<reference evidence="2" key="1">
    <citation type="submission" date="2010-06" db="EMBL/GenBank/DDBJ databases">
        <authorList>
            <person name="Muzny D."/>
            <person name="Qin X."/>
            <person name="Buhay C."/>
            <person name="Dugan-Rocha S."/>
            <person name="Ding Y."/>
            <person name="Chen G."/>
            <person name="Hawes A."/>
            <person name="Holder M."/>
            <person name="Jhangiani S."/>
            <person name="Johnson A."/>
            <person name="Khan Z."/>
            <person name="Li Z."/>
            <person name="Liu W."/>
            <person name="Liu X."/>
            <person name="Perez L."/>
            <person name="Shen H."/>
            <person name="Wang Q."/>
            <person name="Watt J."/>
            <person name="Xi L."/>
            <person name="Xin Y."/>
            <person name="Zhou J."/>
            <person name="Deng J."/>
            <person name="Jiang H."/>
            <person name="Liu Y."/>
            <person name="Qu J."/>
            <person name="Song X.-Z."/>
            <person name="Zhang L."/>
            <person name="Villasana D."/>
            <person name="Johnson A."/>
            <person name="Liu J."/>
            <person name="Liyanage D."/>
            <person name="Lorensuhewa L."/>
            <person name="Robinson T."/>
            <person name="Song A."/>
            <person name="Song B.-B."/>
            <person name="Dinh H."/>
            <person name="Thornton R."/>
            <person name="Coyle M."/>
            <person name="Francisco L."/>
            <person name="Jackson L."/>
            <person name="Javaid M."/>
            <person name="Korchina V."/>
            <person name="Kovar C."/>
            <person name="Mata R."/>
            <person name="Mathew T."/>
            <person name="Ngo R."/>
            <person name="Nguyen L."/>
            <person name="Nguyen N."/>
            <person name="Okwuonu G."/>
            <person name="Ongeri F."/>
            <person name="Pham C."/>
            <person name="Simmons D."/>
            <person name="Wilczek-Boney K."/>
            <person name="Hale W."/>
            <person name="Jakkamsetti A."/>
            <person name="Pham P."/>
            <person name="Ruth R."/>
            <person name="San Lucas F."/>
            <person name="Warren J."/>
            <person name="Zhang J."/>
            <person name="Zhao Z."/>
            <person name="Zhou C."/>
            <person name="Zhu D."/>
            <person name="Lee S."/>
            <person name="Bess C."/>
            <person name="Blankenburg K."/>
            <person name="Forbes L."/>
            <person name="Fu Q."/>
            <person name="Gubbala S."/>
            <person name="Hirani K."/>
            <person name="Jayaseelan J.C."/>
            <person name="Lara F."/>
            <person name="Munidasa M."/>
            <person name="Palculict T."/>
            <person name="Patil S."/>
            <person name="Pu L.-L."/>
            <person name="Saada N."/>
            <person name="Tang L."/>
            <person name="Weissenberger G."/>
            <person name="Zhu Y."/>
            <person name="Hemphill L."/>
            <person name="Shang Y."/>
            <person name="Youmans B."/>
            <person name="Ayvaz T."/>
            <person name="Ross M."/>
            <person name="Santibanez J."/>
            <person name="Aqrawi P."/>
            <person name="Gross S."/>
            <person name="Joshi V."/>
            <person name="Fowler G."/>
            <person name="Nazareth L."/>
            <person name="Reid J."/>
            <person name="Worley K."/>
            <person name="Petrosino J."/>
            <person name="Highlander S."/>
            <person name="Gibbs R."/>
        </authorList>
    </citation>
    <scope>NUCLEOTIDE SEQUENCE [LARGE SCALE GENOMIC DNA]</scope>
    <source>
        <strain evidence="2">ATCC 33030</strain>
    </source>
</reference>
<dbReference type="eggNOG" id="ENOG5031BYD">
    <property type="taxonomic scope" value="Bacteria"/>
</dbReference>
<dbReference type="Proteomes" id="UP000004208">
    <property type="component" value="Unassembled WGS sequence"/>
</dbReference>
<feature type="transmembrane region" description="Helical" evidence="1">
    <location>
        <begin position="20"/>
        <end position="41"/>
    </location>
</feature>
<dbReference type="Pfam" id="PF11209">
    <property type="entry name" value="LmeA"/>
    <property type="match status" value="1"/>
</dbReference>
<evidence type="ECO:0000313" key="3">
    <source>
        <dbReference type="Proteomes" id="UP000004208"/>
    </source>
</evidence>
<keyword evidence="1" id="KW-0472">Membrane</keyword>
<evidence type="ECO:0000313" key="2">
    <source>
        <dbReference type="EMBL" id="EFK55665.1"/>
    </source>
</evidence>
<gene>
    <name evidence="2" type="ORF">HMPREF0291_10923</name>
</gene>
<organism evidence="2 3">
    <name type="scientific">Corynebacterium genitalium ATCC 33030</name>
    <dbReference type="NCBI Taxonomy" id="585529"/>
    <lineage>
        <taxon>Bacteria</taxon>
        <taxon>Bacillati</taxon>
        <taxon>Actinomycetota</taxon>
        <taxon>Actinomycetes</taxon>
        <taxon>Mycobacteriales</taxon>
        <taxon>Corynebacteriaceae</taxon>
        <taxon>Corynebacterium</taxon>
    </lineage>
</organism>
<dbReference type="AlphaFoldDB" id="D7WA67"/>
<keyword evidence="1" id="KW-0812">Transmembrane</keyword>
<keyword evidence="1" id="KW-1133">Transmembrane helix</keyword>
<sequence>MADGTTLAQWQTTPRTGLKAGAVVAGVLAVVLGIGFVTDAAGTASIEKRLAANARAADDLAADPETYVGGFPFAQVRFTDEVPRVSFQALDVQVDGIGIANSRTDIYEITIPADKAYAADFIGARAKRVENTLSLDGVAFGQLLGMTDLDIANPYNISPTGGSEAEAQLSGTVPGTEEKTTAVVTLRLTGTTFRMEPKQLIDVPDALTDTVTSAYTLELDTRDLPIGAQADKVDVSGGSIRFSAQRRDVELTQDMLSPVAATAR</sequence>
<accession>D7WA67</accession>
<dbReference type="OrthoDB" id="4417239at2"/>
<evidence type="ECO:0000256" key="1">
    <source>
        <dbReference type="SAM" id="Phobius"/>
    </source>
</evidence>
<dbReference type="HOGENOM" id="CLU_036478_0_0_11"/>
<comment type="caution">
    <text evidence="2">The sequence shown here is derived from an EMBL/GenBank/DDBJ whole genome shotgun (WGS) entry which is preliminary data.</text>
</comment>
<keyword evidence="3" id="KW-1185">Reference proteome</keyword>
<dbReference type="InterPro" id="IPR021373">
    <property type="entry name" value="DUF2993"/>
</dbReference>
<protein>
    <submittedName>
        <fullName evidence="2">Uncharacterized protein</fullName>
    </submittedName>
</protein>
<name>D7WA67_9CORY</name>